<dbReference type="Pfam" id="PF00583">
    <property type="entry name" value="Acetyltransf_1"/>
    <property type="match status" value="1"/>
</dbReference>
<dbReference type="PANTHER" id="PTHR47876:SF2">
    <property type="entry name" value="GCN5-RELATED N-ACETYLTRANSFERASE 7, CHLOROPLASTIC"/>
    <property type="match status" value="1"/>
</dbReference>
<feature type="domain" description="N-acetyltransferase" evidence="1">
    <location>
        <begin position="198"/>
        <end position="274"/>
    </location>
</feature>
<accession>A0A9Q1MJY5</accession>
<dbReference type="OrthoDB" id="41532at2759"/>
<dbReference type="Proteomes" id="UP001152561">
    <property type="component" value="Unassembled WGS sequence"/>
</dbReference>
<gene>
    <name evidence="2" type="ORF">K7X08_011417</name>
</gene>
<dbReference type="SUPFAM" id="SSF55729">
    <property type="entry name" value="Acyl-CoA N-acyltransferases (Nat)"/>
    <property type="match status" value="1"/>
</dbReference>
<dbReference type="EMBL" id="JAJAGQ010000005">
    <property type="protein sequence ID" value="KAJ8562126.1"/>
    <property type="molecule type" value="Genomic_DNA"/>
</dbReference>
<dbReference type="InterPro" id="IPR000182">
    <property type="entry name" value="GNAT_dom"/>
</dbReference>
<dbReference type="PANTHER" id="PTHR47876">
    <property type="entry name" value="OS08G0260000 PROTEIN"/>
    <property type="match status" value="1"/>
</dbReference>
<comment type="caution">
    <text evidence="2">The sequence shown here is derived from an EMBL/GenBank/DDBJ whole genome shotgun (WGS) entry which is preliminary data.</text>
</comment>
<dbReference type="InterPro" id="IPR016181">
    <property type="entry name" value="Acyl_CoA_acyltransferase"/>
</dbReference>
<dbReference type="GO" id="GO:0016747">
    <property type="term" value="F:acyltransferase activity, transferring groups other than amino-acyl groups"/>
    <property type="evidence" value="ECO:0007669"/>
    <property type="project" value="InterPro"/>
</dbReference>
<dbReference type="Gene3D" id="3.40.630.30">
    <property type="match status" value="1"/>
</dbReference>
<dbReference type="CDD" id="cd04301">
    <property type="entry name" value="NAT_SF"/>
    <property type="match status" value="1"/>
</dbReference>
<proteinExistence type="predicted"/>
<name>A0A9Q1MJY5_9SOLA</name>
<dbReference type="GO" id="GO:0009507">
    <property type="term" value="C:chloroplast"/>
    <property type="evidence" value="ECO:0007669"/>
    <property type="project" value="TreeGrafter"/>
</dbReference>
<dbReference type="AlphaFoldDB" id="A0A9Q1MJY5"/>
<sequence>MAILLTPFSYTPHTCSSLNISPKFTNFSTTINGYGYNCNNNTTPFGFSVICSSQLKETSPTTPQPILIDKSLLYVNEAKYENELWAASCLRVRTFYAFQNETLNTQDHTKYLTEREFEALTERIAGKRVGFGKVSCINATLPFSEVSNVAYDLSTSCKFSRDNVDLVVVGTLDVNQCIRLPDEITGAKPKGIGADFARGYLSNVCVAGELQRNGLGYALISKAKMVAKDMGISDLYVHVAIDNEPAKKLYMKCGFEHENEEPAWQARFLDRPRRLLLWTDISNSSDVSM</sequence>
<dbReference type="PROSITE" id="PS51186">
    <property type="entry name" value="GNAT"/>
    <property type="match status" value="1"/>
</dbReference>
<keyword evidence="3" id="KW-1185">Reference proteome</keyword>
<evidence type="ECO:0000313" key="2">
    <source>
        <dbReference type="EMBL" id="KAJ8562126.1"/>
    </source>
</evidence>
<reference evidence="3" key="1">
    <citation type="journal article" date="2023" name="Proc. Natl. Acad. Sci. U.S.A.">
        <title>Genomic and structural basis for evolution of tropane alkaloid biosynthesis.</title>
        <authorList>
            <person name="Wanga Y.-J."/>
            <person name="Taina T."/>
            <person name="Yua J.-Y."/>
            <person name="Lia J."/>
            <person name="Xua B."/>
            <person name="Chenc J."/>
            <person name="D'Auriad J.C."/>
            <person name="Huanga J.-P."/>
            <person name="Huanga S.-X."/>
        </authorList>
    </citation>
    <scope>NUCLEOTIDE SEQUENCE [LARGE SCALE GENOMIC DNA]</scope>
    <source>
        <strain evidence="3">cv. KIB-2019</strain>
    </source>
</reference>
<protein>
    <recommendedName>
        <fullName evidence="1">N-acetyltransferase domain-containing protein</fullName>
    </recommendedName>
</protein>
<evidence type="ECO:0000259" key="1">
    <source>
        <dbReference type="PROSITE" id="PS51186"/>
    </source>
</evidence>
<evidence type="ECO:0000313" key="3">
    <source>
        <dbReference type="Proteomes" id="UP001152561"/>
    </source>
</evidence>
<organism evidence="2 3">
    <name type="scientific">Anisodus acutangulus</name>
    <dbReference type="NCBI Taxonomy" id="402998"/>
    <lineage>
        <taxon>Eukaryota</taxon>
        <taxon>Viridiplantae</taxon>
        <taxon>Streptophyta</taxon>
        <taxon>Embryophyta</taxon>
        <taxon>Tracheophyta</taxon>
        <taxon>Spermatophyta</taxon>
        <taxon>Magnoliopsida</taxon>
        <taxon>eudicotyledons</taxon>
        <taxon>Gunneridae</taxon>
        <taxon>Pentapetalae</taxon>
        <taxon>asterids</taxon>
        <taxon>lamiids</taxon>
        <taxon>Solanales</taxon>
        <taxon>Solanaceae</taxon>
        <taxon>Solanoideae</taxon>
        <taxon>Hyoscyameae</taxon>
        <taxon>Anisodus</taxon>
    </lineage>
</organism>